<dbReference type="EMBL" id="AUWU02000008">
    <property type="protein sequence ID" value="KAH0570322.1"/>
    <property type="molecule type" value="Genomic_DNA"/>
</dbReference>
<reference evidence="5 6" key="1">
    <citation type="journal article" date="2014" name="PLoS Genet.">
        <title>The Genome of Spironucleus salmonicida Highlights a Fish Pathogen Adapted to Fluctuating Environments.</title>
        <authorList>
            <person name="Xu F."/>
            <person name="Jerlstrom-Hultqvist J."/>
            <person name="Einarsson E."/>
            <person name="Astvaldsson A."/>
            <person name="Svard S.G."/>
            <person name="Andersson J.O."/>
        </authorList>
    </citation>
    <scope>NUCLEOTIDE SEQUENCE</scope>
    <source>
        <strain evidence="6">ATCC 50377</strain>
    </source>
</reference>
<proteinExistence type="predicted"/>
<dbReference type="InterPro" id="IPR003439">
    <property type="entry name" value="ABC_transporter-like_ATP-bd"/>
</dbReference>
<reference evidence="6" key="2">
    <citation type="submission" date="2020-12" db="EMBL/GenBank/DDBJ databases">
        <title>New Spironucleus salmonicida genome in near-complete chromosomes.</title>
        <authorList>
            <person name="Xu F."/>
            <person name="Kurt Z."/>
            <person name="Jimenez-Gonzalez A."/>
            <person name="Astvaldsson A."/>
            <person name="Andersson J.O."/>
            <person name="Svard S.G."/>
        </authorList>
    </citation>
    <scope>NUCLEOTIDE SEQUENCE</scope>
    <source>
        <strain evidence="6">ATCC 50377</strain>
    </source>
</reference>
<keyword evidence="3" id="KW-1133">Transmembrane helix</keyword>
<evidence type="ECO:0000313" key="7">
    <source>
        <dbReference type="EMBL" id="KAH0570322.1"/>
    </source>
</evidence>
<feature type="transmembrane region" description="Helical" evidence="3">
    <location>
        <begin position="304"/>
        <end position="325"/>
    </location>
</feature>
<evidence type="ECO:0000313" key="8">
    <source>
        <dbReference type="Proteomes" id="UP000018208"/>
    </source>
</evidence>
<dbReference type="SMART" id="SM00382">
    <property type="entry name" value="AAA"/>
    <property type="match status" value="1"/>
</dbReference>
<evidence type="ECO:0000259" key="4">
    <source>
        <dbReference type="PROSITE" id="PS50893"/>
    </source>
</evidence>
<dbReference type="EMBL" id="KI545985">
    <property type="protein sequence ID" value="EST48470.1"/>
    <property type="molecule type" value="Genomic_DNA"/>
</dbReference>
<gene>
    <name evidence="5" type="ORF">SS50377_11419</name>
    <name evidence="6" type="ORF">SS50377_28290</name>
    <name evidence="7" type="ORF">SS50377_28297</name>
</gene>
<dbReference type="CDD" id="cd03230">
    <property type="entry name" value="ABC_DR_subfamily_A"/>
    <property type="match status" value="1"/>
</dbReference>
<feature type="transmembrane region" description="Helical" evidence="3">
    <location>
        <begin position="246"/>
        <end position="267"/>
    </location>
</feature>
<accession>V6LV57</accession>
<feature type="transmembrane region" description="Helical" evidence="3">
    <location>
        <begin position="21"/>
        <end position="43"/>
    </location>
</feature>
<keyword evidence="2" id="KW-0067">ATP-binding</keyword>
<feature type="transmembrane region" description="Helical" evidence="3">
    <location>
        <begin position="166"/>
        <end position="185"/>
    </location>
</feature>
<keyword evidence="3" id="KW-0472">Membrane</keyword>
<dbReference type="OrthoDB" id="10255969at2759"/>
<dbReference type="PANTHER" id="PTHR43582">
    <property type="entry name" value="LINEARMYCIN RESISTANCE ATP-BINDING PROTEIN LNRL"/>
    <property type="match status" value="1"/>
</dbReference>
<feature type="domain" description="ABC transporter" evidence="4">
    <location>
        <begin position="414"/>
        <end position="629"/>
    </location>
</feature>
<dbReference type="PANTHER" id="PTHR43582:SF2">
    <property type="entry name" value="LINEARMYCIN RESISTANCE ATP-BINDING PROTEIN LNRL"/>
    <property type="match status" value="1"/>
</dbReference>
<dbReference type="Gene3D" id="3.40.50.300">
    <property type="entry name" value="P-loop containing nucleotide triphosphate hydrolases"/>
    <property type="match status" value="1"/>
</dbReference>
<dbReference type="InterPro" id="IPR027417">
    <property type="entry name" value="P-loop_NTPase"/>
</dbReference>
<dbReference type="InterPro" id="IPR003593">
    <property type="entry name" value="AAA+_ATPase"/>
</dbReference>
<keyword evidence="8" id="KW-1185">Reference proteome</keyword>
<keyword evidence="3" id="KW-0812">Transmembrane</keyword>
<dbReference type="GO" id="GO:0016887">
    <property type="term" value="F:ATP hydrolysis activity"/>
    <property type="evidence" value="ECO:0007669"/>
    <property type="project" value="InterPro"/>
</dbReference>
<dbReference type="SUPFAM" id="SSF52540">
    <property type="entry name" value="P-loop containing nucleoside triphosphate hydrolases"/>
    <property type="match status" value="1"/>
</dbReference>
<evidence type="ECO:0000313" key="5">
    <source>
        <dbReference type="EMBL" id="EST48470.1"/>
    </source>
</evidence>
<dbReference type="Proteomes" id="UP000018208">
    <property type="component" value="Unassembled WGS sequence"/>
</dbReference>
<feature type="transmembrane region" description="Helical" evidence="3">
    <location>
        <begin position="345"/>
        <end position="365"/>
    </location>
</feature>
<feature type="transmembrane region" description="Helical" evidence="3">
    <location>
        <begin position="279"/>
        <end position="298"/>
    </location>
</feature>
<dbReference type="EMBL" id="AUWU02000008">
    <property type="protein sequence ID" value="KAH0570315.1"/>
    <property type="molecule type" value="Genomic_DNA"/>
</dbReference>
<protein>
    <submittedName>
        <fullName evidence="5">ABC transporter family protein</fullName>
    </submittedName>
</protein>
<evidence type="ECO:0000256" key="2">
    <source>
        <dbReference type="ARBA" id="ARBA00022840"/>
    </source>
</evidence>
<evidence type="ECO:0000256" key="1">
    <source>
        <dbReference type="ARBA" id="ARBA00022741"/>
    </source>
</evidence>
<feature type="transmembrane region" description="Helical" evidence="3">
    <location>
        <begin position="215"/>
        <end position="240"/>
    </location>
</feature>
<sequence>MGEFSSIFQITLKSFIRQRYFVVQFLISFSLALLYIIIFSLFVQPLLRTVFDTDTTEVMQNSSQLLRGNYGIVYSDPKQHSFTALHPNANVLSATSTSTDTIIISMTQSSSQYGISLDDLGSIVVTKQQNQVILPVIQALNLDFHNIRIGRLPHQSLKLAQSLTPFSALLTIFFTVLDYMLTLFLDQYQKSKLEGRTQFILLNGASKAKWHTYHLVLVAGAMFVFMCVIMTILSVIGAQFARVNVLIWAIVGLLYYFQSGAILLLLGKYSQTITGYYQLGQYVSLLQTISLMVLMFQSTKINQGLLVLLQLMPQVALNNVILAMFYAGYNHDNKSLEFIYENFNLYYTIIIQLIEIAVFLAIVIFTDPSTVRRATNQCVAVSEEVLESQFSDTILKHVRLANQQVQENNFQDGILIYGVSKSYGNTLANKEITMQIRKNSIFGLIGENGSGKTTLCKSIIRAHKIDLGEIFVDGQKLIDSKCTFGVCSQENKSLFDFLNADEHIKIYRSLFKIKIQQPDGIDLNIPQNQNTLTFSGGQKRLLQLEIALVNDPDYLILDEPTAGIDPKGRKKIWNYIKSLQKTIICTSHLPDELTYFDEICLLSGGEVKLIGDVDSICGGLLSVERDGQCSILRAEPEGLFSQLLDEKQRGIIKEFSLKSCGLEWVLSQCEEKSILE</sequence>
<evidence type="ECO:0000256" key="3">
    <source>
        <dbReference type="SAM" id="Phobius"/>
    </source>
</evidence>
<dbReference type="GO" id="GO:0005524">
    <property type="term" value="F:ATP binding"/>
    <property type="evidence" value="ECO:0007669"/>
    <property type="project" value="UniProtKB-KW"/>
</dbReference>
<keyword evidence="1" id="KW-0547">Nucleotide-binding</keyword>
<name>V6LV57_9EUKA</name>
<dbReference type="VEuPathDB" id="GiardiaDB:SS50377_28290"/>
<dbReference type="PROSITE" id="PS50893">
    <property type="entry name" value="ABC_TRANSPORTER_2"/>
    <property type="match status" value="1"/>
</dbReference>
<evidence type="ECO:0000313" key="6">
    <source>
        <dbReference type="EMBL" id="KAH0570315.1"/>
    </source>
</evidence>
<dbReference type="AlphaFoldDB" id="V6LV57"/>
<organism evidence="5">
    <name type="scientific">Spironucleus salmonicida</name>
    <dbReference type="NCBI Taxonomy" id="348837"/>
    <lineage>
        <taxon>Eukaryota</taxon>
        <taxon>Metamonada</taxon>
        <taxon>Diplomonadida</taxon>
        <taxon>Hexamitidae</taxon>
        <taxon>Hexamitinae</taxon>
        <taxon>Spironucleus</taxon>
    </lineage>
</organism>
<dbReference type="Pfam" id="PF00005">
    <property type="entry name" value="ABC_tran"/>
    <property type="match status" value="1"/>
</dbReference>
<dbReference type="VEuPathDB" id="GiardiaDB:SS50377_28297"/>